<dbReference type="Proteomes" id="UP000828390">
    <property type="component" value="Unassembled WGS sequence"/>
</dbReference>
<gene>
    <name evidence="1" type="ORF">DPMN_071956</name>
</gene>
<name>A0A9D3Z7I5_DREPO</name>
<dbReference type="AlphaFoldDB" id="A0A9D3Z7I5"/>
<comment type="caution">
    <text evidence="1">The sequence shown here is derived from an EMBL/GenBank/DDBJ whole genome shotgun (WGS) entry which is preliminary data.</text>
</comment>
<proteinExistence type="predicted"/>
<reference evidence="1" key="2">
    <citation type="submission" date="2020-11" db="EMBL/GenBank/DDBJ databases">
        <authorList>
            <person name="McCartney M.A."/>
            <person name="Auch B."/>
            <person name="Kono T."/>
            <person name="Mallez S."/>
            <person name="Becker A."/>
            <person name="Gohl D.M."/>
            <person name="Silverstein K.A.T."/>
            <person name="Koren S."/>
            <person name="Bechman K.B."/>
            <person name="Herman A."/>
            <person name="Abrahante J.E."/>
            <person name="Garbe J."/>
        </authorList>
    </citation>
    <scope>NUCLEOTIDE SEQUENCE</scope>
    <source>
        <strain evidence="1">Duluth1</strain>
        <tissue evidence="1">Whole animal</tissue>
    </source>
</reference>
<keyword evidence="2" id="KW-1185">Reference proteome</keyword>
<evidence type="ECO:0000313" key="2">
    <source>
        <dbReference type="Proteomes" id="UP000828390"/>
    </source>
</evidence>
<sequence>MPKAKAKSKRATDSVMVQKPSQSVCERGIRSLTVGHLVQRQALGHQAQRQSLVQVRVLQSQPVGHLLSLSPMQQLQRCQLALRPSQVMNRFCL</sequence>
<organism evidence="1 2">
    <name type="scientific">Dreissena polymorpha</name>
    <name type="common">Zebra mussel</name>
    <name type="synonym">Mytilus polymorpha</name>
    <dbReference type="NCBI Taxonomy" id="45954"/>
    <lineage>
        <taxon>Eukaryota</taxon>
        <taxon>Metazoa</taxon>
        <taxon>Spiralia</taxon>
        <taxon>Lophotrochozoa</taxon>
        <taxon>Mollusca</taxon>
        <taxon>Bivalvia</taxon>
        <taxon>Autobranchia</taxon>
        <taxon>Heteroconchia</taxon>
        <taxon>Euheterodonta</taxon>
        <taxon>Imparidentia</taxon>
        <taxon>Neoheterodontei</taxon>
        <taxon>Myida</taxon>
        <taxon>Dreissenoidea</taxon>
        <taxon>Dreissenidae</taxon>
        <taxon>Dreissena</taxon>
    </lineage>
</organism>
<accession>A0A9D3Z7I5</accession>
<evidence type="ECO:0000313" key="1">
    <source>
        <dbReference type="EMBL" id="KAH3712266.1"/>
    </source>
</evidence>
<protein>
    <submittedName>
        <fullName evidence="1">Uncharacterized protein</fullName>
    </submittedName>
</protein>
<dbReference type="EMBL" id="JAIWYP010000014">
    <property type="protein sequence ID" value="KAH3712266.1"/>
    <property type="molecule type" value="Genomic_DNA"/>
</dbReference>
<reference evidence="1" key="1">
    <citation type="journal article" date="2019" name="bioRxiv">
        <title>The Genome of the Zebra Mussel, Dreissena polymorpha: A Resource for Invasive Species Research.</title>
        <authorList>
            <person name="McCartney M.A."/>
            <person name="Auch B."/>
            <person name="Kono T."/>
            <person name="Mallez S."/>
            <person name="Zhang Y."/>
            <person name="Obille A."/>
            <person name="Becker A."/>
            <person name="Abrahante J.E."/>
            <person name="Garbe J."/>
            <person name="Badalamenti J.P."/>
            <person name="Herman A."/>
            <person name="Mangelson H."/>
            <person name="Liachko I."/>
            <person name="Sullivan S."/>
            <person name="Sone E.D."/>
            <person name="Koren S."/>
            <person name="Silverstein K.A.T."/>
            <person name="Beckman K.B."/>
            <person name="Gohl D.M."/>
        </authorList>
    </citation>
    <scope>NUCLEOTIDE SEQUENCE</scope>
    <source>
        <strain evidence="1">Duluth1</strain>
        <tissue evidence="1">Whole animal</tissue>
    </source>
</reference>